<accession>A0ABU2NDI9</accession>
<evidence type="ECO:0000313" key="3">
    <source>
        <dbReference type="EMBL" id="MDT0352023.1"/>
    </source>
</evidence>
<dbReference type="EMBL" id="JAVREJ010000016">
    <property type="protein sequence ID" value="MDT0352023.1"/>
    <property type="molecule type" value="Genomic_DNA"/>
</dbReference>
<dbReference type="RefSeq" id="WP_311558531.1">
    <property type="nucleotide sequence ID" value="NZ_JAVREJ010000016.1"/>
</dbReference>
<organism evidence="3 4">
    <name type="scientific">Pseudonocardia charpentierae</name>
    <dbReference type="NCBI Taxonomy" id="3075545"/>
    <lineage>
        <taxon>Bacteria</taxon>
        <taxon>Bacillati</taxon>
        <taxon>Actinomycetota</taxon>
        <taxon>Actinomycetes</taxon>
        <taxon>Pseudonocardiales</taxon>
        <taxon>Pseudonocardiaceae</taxon>
        <taxon>Pseudonocardia</taxon>
    </lineage>
</organism>
<keyword evidence="4" id="KW-1185">Reference proteome</keyword>
<dbReference type="Proteomes" id="UP001183202">
    <property type="component" value="Unassembled WGS sequence"/>
</dbReference>
<evidence type="ECO:0000313" key="4">
    <source>
        <dbReference type="Proteomes" id="UP001183202"/>
    </source>
</evidence>
<protein>
    <submittedName>
        <fullName evidence="3">SRPBCC domain-containing protein</fullName>
    </submittedName>
</protein>
<evidence type="ECO:0000256" key="1">
    <source>
        <dbReference type="ARBA" id="ARBA00006817"/>
    </source>
</evidence>
<name>A0ABU2NDI9_9PSEU</name>
<sequence>MTTDPQVEQDGRTVALRREWPDPIHDVWSALTESERTARWIGTWAPATDTTVEFTMTGEVDAGGEVAPPVTVTIVECDPPRRLVLDIPEGDGPPWRVAVTLTEEDGRTVLLFEQRVVGGLSPADVEAGWSWYLDRLGAALHDTAMPQWADYAPAG</sequence>
<reference evidence="4" key="1">
    <citation type="submission" date="2023-07" db="EMBL/GenBank/DDBJ databases">
        <title>30 novel species of actinomycetes from the DSMZ collection.</title>
        <authorList>
            <person name="Nouioui I."/>
        </authorList>
    </citation>
    <scope>NUCLEOTIDE SEQUENCE [LARGE SCALE GENOMIC DNA]</scope>
    <source>
        <strain evidence="4">DSM 45834</strain>
    </source>
</reference>
<dbReference type="InterPro" id="IPR023393">
    <property type="entry name" value="START-like_dom_sf"/>
</dbReference>
<feature type="domain" description="Activator of Hsp90 ATPase homologue 1/2-like C-terminal" evidence="2">
    <location>
        <begin position="23"/>
        <end position="140"/>
    </location>
</feature>
<dbReference type="SUPFAM" id="SSF55961">
    <property type="entry name" value="Bet v1-like"/>
    <property type="match status" value="1"/>
</dbReference>
<comment type="caution">
    <text evidence="3">The sequence shown here is derived from an EMBL/GenBank/DDBJ whole genome shotgun (WGS) entry which is preliminary data.</text>
</comment>
<dbReference type="InterPro" id="IPR013538">
    <property type="entry name" value="ASHA1/2-like_C"/>
</dbReference>
<gene>
    <name evidence="3" type="ORF">RM445_21060</name>
</gene>
<comment type="similarity">
    <text evidence="1">Belongs to the AHA1 family.</text>
</comment>
<dbReference type="Gene3D" id="3.30.530.20">
    <property type="match status" value="1"/>
</dbReference>
<proteinExistence type="inferred from homology"/>
<evidence type="ECO:0000259" key="2">
    <source>
        <dbReference type="Pfam" id="PF08327"/>
    </source>
</evidence>
<dbReference type="Pfam" id="PF08327">
    <property type="entry name" value="AHSA1"/>
    <property type="match status" value="1"/>
</dbReference>